<dbReference type="GO" id="GO:0020037">
    <property type="term" value="F:heme binding"/>
    <property type="evidence" value="ECO:0007669"/>
    <property type="project" value="InterPro"/>
</dbReference>
<keyword evidence="1" id="KW-0349">Heme</keyword>
<dbReference type="eggNOG" id="KOG3378">
    <property type="taxonomic scope" value="Eukaryota"/>
</dbReference>
<dbReference type="GO" id="GO:0019825">
    <property type="term" value="F:oxygen binding"/>
    <property type="evidence" value="ECO:0007669"/>
    <property type="project" value="InterPro"/>
</dbReference>
<dbReference type="PANTHER" id="PTHR43396">
    <property type="entry name" value="FLAVOHEMOPROTEIN"/>
    <property type="match status" value="1"/>
</dbReference>
<keyword evidence="3" id="KW-0408">Iron</keyword>
<evidence type="ECO:0000259" key="5">
    <source>
        <dbReference type="PROSITE" id="PS01033"/>
    </source>
</evidence>
<dbReference type="GO" id="GO:0046872">
    <property type="term" value="F:metal ion binding"/>
    <property type="evidence" value="ECO:0007669"/>
    <property type="project" value="UniProtKB-KW"/>
</dbReference>
<proteinExistence type="predicted"/>
<name>K0SYV1_THAOC</name>
<dbReference type="InterPro" id="IPR009050">
    <property type="entry name" value="Globin-like_sf"/>
</dbReference>
<evidence type="ECO:0000256" key="3">
    <source>
        <dbReference type="ARBA" id="ARBA00023004"/>
    </source>
</evidence>
<protein>
    <recommendedName>
        <fullName evidence="5">Globin domain-containing protein</fullName>
    </recommendedName>
</protein>
<dbReference type="GO" id="GO:0046210">
    <property type="term" value="P:nitric oxide catabolic process"/>
    <property type="evidence" value="ECO:0007669"/>
    <property type="project" value="TreeGrafter"/>
</dbReference>
<dbReference type="OrthoDB" id="417967at2759"/>
<gene>
    <name evidence="6" type="ORF">THAOC_08511</name>
</gene>
<dbReference type="InterPro" id="IPR000971">
    <property type="entry name" value="Globin"/>
</dbReference>
<keyword evidence="7" id="KW-1185">Reference proteome</keyword>
<evidence type="ECO:0000256" key="4">
    <source>
        <dbReference type="SAM" id="MobiDB-lite"/>
    </source>
</evidence>
<dbReference type="Proteomes" id="UP000266841">
    <property type="component" value="Unassembled WGS sequence"/>
</dbReference>
<dbReference type="Pfam" id="PF00042">
    <property type="entry name" value="Globin"/>
    <property type="match status" value="1"/>
</dbReference>
<dbReference type="GO" id="GO:0008941">
    <property type="term" value="F:nitric oxide dioxygenase NAD(P)H activity"/>
    <property type="evidence" value="ECO:0007669"/>
    <property type="project" value="TreeGrafter"/>
</dbReference>
<dbReference type="GO" id="GO:0071500">
    <property type="term" value="P:cellular response to nitrosative stress"/>
    <property type="evidence" value="ECO:0007669"/>
    <property type="project" value="TreeGrafter"/>
</dbReference>
<dbReference type="Gene3D" id="1.10.490.10">
    <property type="entry name" value="Globins"/>
    <property type="match status" value="1"/>
</dbReference>
<dbReference type="InterPro" id="IPR012292">
    <property type="entry name" value="Globin/Proto"/>
</dbReference>
<organism evidence="6 7">
    <name type="scientific">Thalassiosira oceanica</name>
    <name type="common">Marine diatom</name>
    <dbReference type="NCBI Taxonomy" id="159749"/>
    <lineage>
        <taxon>Eukaryota</taxon>
        <taxon>Sar</taxon>
        <taxon>Stramenopiles</taxon>
        <taxon>Ochrophyta</taxon>
        <taxon>Bacillariophyta</taxon>
        <taxon>Coscinodiscophyceae</taxon>
        <taxon>Thalassiosirophycidae</taxon>
        <taxon>Thalassiosirales</taxon>
        <taxon>Thalassiosiraceae</taxon>
        <taxon>Thalassiosira</taxon>
    </lineage>
</organism>
<feature type="region of interest" description="Disordered" evidence="4">
    <location>
        <begin position="146"/>
        <end position="172"/>
    </location>
</feature>
<feature type="region of interest" description="Disordered" evidence="4">
    <location>
        <begin position="463"/>
        <end position="483"/>
    </location>
</feature>
<dbReference type="SUPFAM" id="SSF46458">
    <property type="entry name" value="Globin-like"/>
    <property type="match status" value="1"/>
</dbReference>
<evidence type="ECO:0000313" key="7">
    <source>
        <dbReference type="Proteomes" id="UP000266841"/>
    </source>
</evidence>
<dbReference type="PROSITE" id="PS01033">
    <property type="entry name" value="GLOBIN"/>
    <property type="match status" value="1"/>
</dbReference>
<dbReference type="EMBL" id="AGNL01008965">
    <property type="protein sequence ID" value="EJK70154.1"/>
    <property type="molecule type" value="Genomic_DNA"/>
</dbReference>
<dbReference type="AlphaFoldDB" id="K0SYV1"/>
<accession>K0SYV1</accession>
<sequence>MFGDADMDKQAEKLLKTVSLAVEYLKDMDELVPILQALGEKHAKEWKVKREHYAPVGASLLWTLETGLGEAWTEDTADAWTWVYGVIADTMADAGDKAIAEEEKDYTSILLYHISSLSPFLNFGIRVEERSSDEVTLQSVDLELDVPVDGSTDAPPPGAPAARHSEQLPPARTRRAHDLLRHRKALRGEVTEAGIVTKSRIVHVDRAAAVPAVVARSARRRRNLAELVVQGLQGRRPARDRAACVAVAVPPLGVDQSLAPGLLQRDLGEQVVRYLRHLVGLARPHREGRRPFLVAGLGPEEGRVKINCPHRGPGGEGRRGGARLATPLRSVRAGRAVAVGGSRAPCVASSRPPSGRETLRARLRGVLHRGERRSVAATSPKDGNARRRPDEFTAVKRRSWDGLEGSIRVDRLSTRRFQITARTRIWGRPTLGNATINRSKMWVREETAVMSEVGVVSVQILGSGAQEEPTTATGAEDGAAQKT</sequence>
<dbReference type="PANTHER" id="PTHR43396:SF3">
    <property type="entry name" value="FLAVOHEMOPROTEIN"/>
    <property type="match status" value="1"/>
</dbReference>
<evidence type="ECO:0000256" key="1">
    <source>
        <dbReference type="ARBA" id="ARBA00022617"/>
    </source>
</evidence>
<feature type="region of interest" description="Disordered" evidence="4">
    <location>
        <begin position="370"/>
        <end position="390"/>
    </location>
</feature>
<keyword evidence="2" id="KW-0479">Metal-binding</keyword>
<reference evidence="6 7" key="1">
    <citation type="journal article" date="2012" name="Genome Biol.">
        <title>Genome and low-iron response of an oceanic diatom adapted to chronic iron limitation.</title>
        <authorList>
            <person name="Lommer M."/>
            <person name="Specht M."/>
            <person name="Roy A.S."/>
            <person name="Kraemer L."/>
            <person name="Andreson R."/>
            <person name="Gutowska M.A."/>
            <person name="Wolf J."/>
            <person name="Bergner S.V."/>
            <person name="Schilhabel M.B."/>
            <person name="Klostermeier U.C."/>
            <person name="Beiko R.G."/>
            <person name="Rosenstiel P."/>
            <person name="Hippler M."/>
            <person name="Laroche J."/>
        </authorList>
    </citation>
    <scope>NUCLEOTIDE SEQUENCE [LARGE SCALE GENOMIC DNA]</scope>
    <source>
        <strain evidence="6 7">CCMP1005</strain>
    </source>
</reference>
<comment type="caution">
    <text evidence="6">The sequence shown here is derived from an EMBL/GenBank/DDBJ whole genome shotgun (WGS) entry which is preliminary data.</text>
</comment>
<dbReference type="GO" id="GO:0071949">
    <property type="term" value="F:FAD binding"/>
    <property type="evidence" value="ECO:0007669"/>
    <property type="project" value="TreeGrafter"/>
</dbReference>
<evidence type="ECO:0000313" key="6">
    <source>
        <dbReference type="EMBL" id="EJK70154.1"/>
    </source>
</evidence>
<evidence type="ECO:0000256" key="2">
    <source>
        <dbReference type="ARBA" id="ARBA00022723"/>
    </source>
</evidence>
<feature type="domain" description="Globin" evidence="5">
    <location>
        <begin position="1"/>
        <end position="96"/>
    </location>
</feature>